<evidence type="ECO:0000313" key="3">
    <source>
        <dbReference type="EMBL" id="EGV65897.1"/>
    </source>
</evidence>
<reference evidence="3 4" key="1">
    <citation type="journal article" date="2011" name="Proc. Natl. Acad. Sci. U.S.A.">
        <title>Comparative genomics of xylose-fermenting fungi for enhanced biofuel production.</title>
        <authorList>
            <person name="Wohlbach D.J."/>
            <person name="Kuo A."/>
            <person name="Sato T.K."/>
            <person name="Potts K.M."/>
            <person name="Salamov A.A."/>
            <person name="LaButti K.M."/>
            <person name="Sun H."/>
            <person name="Clum A."/>
            <person name="Pangilinan J.L."/>
            <person name="Lindquist E.A."/>
            <person name="Lucas S."/>
            <person name="Lapidus A."/>
            <person name="Jin M."/>
            <person name="Gunawan C."/>
            <person name="Balan V."/>
            <person name="Dale B.E."/>
            <person name="Jeffries T.W."/>
            <person name="Zinkel R."/>
            <person name="Barry K.W."/>
            <person name="Grigoriev I.V."/>
            <person name="Gasch A.P."/>
        </authorList>
    </citation>
    <scope>NUCLEOTIDE SEQUENCE [LARGE SCALE GENOMIC DNA]</scope>
    <source>
        <strain evidence="4">ATCC 10573 / BCRC 21748 / CBS 615 / JCM 9827 / NBRC 10315 / NRRL Y-1498 / VKM Y-70</strain>
    </source>
</reference>
<dbReference type="Pfam" id="PF13540">
    <property type="entry name" value="RCC1_2"/>
    <property type="match status" value="1"/>
</dbReference>
<gene>
    <name evidence="3" type="ORF">CANTEDRAFT_133322</name>
</gene>
<dbReference type="InterPro" id="IPR051553">
    <property type="entry name" value="Ran_GTPase-activating"/>
</dbReference>
<dbReference type="InterPro" id="IPR009091">
    <property type="entry name" value="RCC1/BLIP-II"/>
</dbReference>
<dbReference type="AlphaFoldDB" id="G3AYN7"/>
<dbReference type="Proteomes" id="UP000000707">
    <property type="component" value="Unassembled WGS sequence"/>
</dbReference>
<organism evidence="4">
    <name type="scientific">Candida tenuis (strain ATCC 10573 / BCRC 21748 / CBS 615 / JCM 9827 / NBRC 10315 / NRRL Y-1498 / VKM Y-70)</name>
    <name type="common">Yeast</name>
    <name type="synonym">Yamadazyma tenuis</name>
    <dbReference type="NCBI Taxonomy" id="590646"/>
    <lineage>
        <taxon>Eukaryota</taxon>
        <taxon>Fungi</taxon>
        <taxon>Dikarya</taxon>
        <taxon>Ascomycota</taxon>
        <taxon>Saccharomycotina</taxon>
        <taxon>Pichiomycetes</taxon>
        <taxon>Debaryomycetaceae</taxon>
        <taxon>Yamadazyma</taxon>
    </lineage>
</organism>
<dbReference type="InterPro" id="IPR036047">
    <property type="entry name" value="F-box-like_dom_sf"/>
</dbReference>
<dbReference type="InterPro" id="IPR000408">
    <property type="entry name" value="Reg_chr_condens"/>
</dbReference>
<evidence type="ECO:0000259" key="2">
    <source>
        <dbReference type="PROSITE" id="PS50181"/>
    </source>
</evidence>
<dbReference type="PROSITE" id="PS50012">
    <property type="entry name" value="RCC1_3"/>
    <property type="match status" value="2"/>
</dbReference>
<dbReference type="GO" id="GO:0005737">
    <property type="term" value="C:cytoplasm"/>
    <property type="evidence" value="ECO:0007669"/>
    <property type="project" value="TreeGrafter"/>
</dbReference>
<name>G3AYN7_CANTC</name>
<dbReference type="PANTHER" id="PTHR45982">
    <property type="entry name" value="REGULATOR OF CHROMOSOME CONDENSATION"/>
    <property type="match status" value="1"/>
</dbReference>
<evidence type="ECO:0000313" key="4">
    <source>
        <dbReference type="Proteomes" id="UP000000707"/>
    </source>
</evidence>
<dbReference type="OrthoDB" id="61110at2759"/>
<dbReference type="eggNOG" id="ENOG502QUVE">
    <property type="taxonomic scope" value="Eukaryota"/>
</dbReference>
<dbReference type="GO" id="GO:0005085">
    <property type="term" value="F:guanyl-nucleotide exchange factor activity"/>
    <property type="evidence" value="ECO:0007669"/>
    <property type="project" value="TreeGrafter"/>
</dbReference>
<dbReference type="Gene3D" id="2.130.10.30">
    <property type="entry name" value="Regulator of chromosome condensation 1/beta-lactamase-inhibitor protein II"/>
    <property type="match status" value="3"/>
</dbReference>
<keyword evidence="4" id="KW-1185">Reference proteome</keyword>
<dbReference type="SUPFAM" id="SSF81383">
    <property type="entry name" value="F-box domain"/>
    <property type="match status" value="1"/>
</dbReference>
<dbReference type="EMBL" id="GL996512">
    <property type="protein sequence ID" value="EGV65897.1"/>
    <property type="molecule type" value="Genomic_DNA"/>
</dbReference>
<proteinExistence type="predicted"/>
<feature type="repeat" description="RCC1" evidence="1">
    <location>
        <begin position="73"/>
        <end position="134"/>
    </location>
</feature>
<dbReference type="HOGENOM" id="CLU_460835_0_0_1"/>
<dbReference type="InterPro" id="IPR001810">
    <property type="entry name" value="F-box_dom"/>
</dbReference>
<sequence>MLFNLNEDLLYNICKFLSADDILYLSLTNHSIRSRLQSNQFFELMYRSKFGLNSNPIGANWLQKFKLRVSKSSKLYTWGSSASGRLGYLVRNIPEENITHNRNVKVPTNLPNFNNEIIIDIKAGGFSFQILTSKGLYYTGGDYRQFHDITAPGPTTSDYKPPLDVSWSTGSIPATFPMIRGRHHHSFVPHGSQTRASTNVNLRSPPEQLPSLNEFITNAKDTSNQASQASSTGDSNSNVESNFVTRIQLPIEAGTIISISSGRQHFIALDNKDQIFTWDTGSSSIIGIRMAFPEITPASIIKIKCGWNLSGFNSKDQLVVWYSRDPLTKQQVETSQYCSNASYLCFEAPDLIDFHLGNDFVILLMPAGAFVYPFDIMHYYGHHSGEGRTDIPFSDLDRLEPLNNWLTQHNSGGTRHRFSKINGCYNSFVVFCNGKSILGNKRTVYDGENVEEVQLPDGVEAVELEMGDYHYLALTDKGDVYSWGIESNGCGCLGVGDYEEKRQEGRNSSRVMEPVRVEGQWVAVAAAGWHSAGIRVSSSEEVFSG</sequence>
<protein>
    <recommendedName>
        <fullName evidence="2">F-box domain-containing protein</fullName>
    </recommendedName>
</protein>
<feature type="repeat" description="RCC1" evidence="1">
    <location>
        <begin position="478"/>
        <end position="537"/>
    </location>
</feature>
<accession>G3AYN7</accession>
<evidence type="ECO:0000256" key="1">
    <source>
        <dbReference type="PROSITE-ProRule" id="PRU00235"/>
    </source>
</evidence>
<dbReference type="PROSITE" id="PS50181">
    <property type="entry name" value="FBOX"/>
    <property type="match status" value="1"/>
</dbReference>
<dbReference type="SUPFAM" id="SSF50985">
    <property type="entry name" value="RCC1/BLIP-II"/>
    <property type="match status" value="1"/>
</dbReference>
<dbReference type="PANTHER" id="PTHR45982:SF3">
    <property type="entry name" value="F-BOX PROTEIN POF9"/>
    <property type="match status" value="1"/>
</dbReference>
<feature type="domain" description="F-box" evidence="2">
    <location>
        <begin position="1"/>
        <end position="45"/>
    </location>
</feature>
<dbReference type="STRING" id="590646.G3AYN7"/>